<comment type="caution">
    <text evidence="3">The sequence shown here is derived from an EMBL/GenBank/DDBJ whole genome shotgun (WGS) entry which is preliminary data.</text>
</comment>
<keyword evidence="4" id="KW-1185">Reference proteome</keyword>
<dbReference type="RefSeq" id="WP_110311575.1">
    <property type="nucleotide sequence ID" value="NZ_QICL01000021.1"/>
</dbReference>
<feature type="transmembrane region" description="Helical" evidence="1">
    <location>
        <begin position="97"/>
        <end position="117"/>
    </location>
</feature>
<evidence type="ECO:0000259" key="2">
    <source>
        <dbReference type="Pfam" id="PF09335"/>
    </source>
</evidence>
<evidence type="ECO:0000313" key="3">
    <source>
        <dbReference type="EMBL" id="PXV62226.1"/>
    </source>
</evidence>
<feature type="transmembrane region" description="Helical" evidence="1">
    <location>
        <begin position="6"/>
        <end position="24"/>
    </location>
</feature>
<sequence length="151" mass="16863">MLDGFVEYGYIGLFLASFLAATILPFGSEFVFAALIAAGLDLWTCILIASVGNWMGGMTNYYLGKLGKLEWIEKYLKIKKEKIEKIHLWLTGKGASMAFFSFLPVVGDVIAVALGYMRANVYIVNISMFAGKFARYVLLAYGIIYGIEWLR</sequence>
<dbReference type="OrthoDB" id="9814483at2"/>
<gene>
    <name evidence="3" type="ORF">CLV62_12149</name>
</gene>
<protein>
    <submittedName>
        <fullName evidence="3">Membrane protein YqaA with SNARE-associated domain</fullName>
    </submittedName>
</protein>
<keyword evidence="1" id="KW-0812">Transmembrane</keyword>
<organism evidence="3 4">
    <name type="scientific">Dysgonomonas alginatilytica</name>
    <dbReference type="NCBI Taxonomy" id="1605892"/>
    <lineage>
        <taxon>Bacteria</taxon>
        <taxon>Pseudomonadati</taxon>
        <taxon>Bacteroidota</taxon>
        <taxon>Bacteroidia</taxon>
        <taxon>Bacteroidales</taxon>
        <taxon>Dysgonomonadaceae</taxon>
        <taxon>Dysgonomonas</taxon>
    </lineage>
</organism>
<dbReference type="EMBL" id="QICL01000021">
    <property type="protein sequence ID" value="PXV62226.1"/>
    <property type="molecule type" value="Genomic_DNA"/>
</dbReference>
<dbReference type="PANTHER" id="PTHR42709:SF4">
    <property type="entry name" value="INNER MEMBRANE PROTEIN YQAA"/>
    <property type="match status" value="1"/>
</dbReference>
<proteinExistence type="predicted"/>
<evidence type="ECO:0000256" key="1">
    <source>
        <dbReference type="SAM" id="Phobius"/>
    </source>
</evidence>
<dbReference type="AlphaFoldDB" id="A0A2V3PMT2"/>
<keyword evidence="1" id="KW-0472">Membrane</keyword>
<feature type="transmembrane region" description="Helical" evidence="1">
    <location>
        <begin position="31"/>
        <end position="55"/>
    </location>
</feature>
<dbReference type="Pfam" id="PF09335">
    <property type="entry name" value="VTT_dom"/>
    <property type="match status" value="1"/>
</dbReference>
<keyword evidence="1" id="KW-1133">Transmembrane helix</keyword>
<feature type="transmembrane region" description="Helical" evidence="1">
    <location>
        <begin position="129"/>
        <end position="147"/>
    </location>
</feature>
<dbReference type="InterPro" id="IPR051311">
    <property type="entry name" value="DedA_domain"/>
</dbReference>
<accession>A0A2V3PMT2</accession>
<dbReference type="PANTHER" id="PTHR42709">
    <property type="entry name" value="ALKALINE PHOSPHATASE LIKE PROTEIN"/>
    <property type="match status" value="1"/>
</dbReference>
<dbReference type="Proteomes" id="UP000247973">
    <property type="component" value="Unassembled WGS sequence"/>
</dbReference>
<dbReference type="InterPro" id="IPR032816">
    <property type="entry name" value="VTT_dom"/>
</dbReference>
<name>A0A2V3PMT2_9BACT</name>
<reference evidence="3 4" key="1">
    <citation type="submission" date="2018-03" db="EMBL/GenBank/DDBJ databases">
        <title>Genomic Encyclopedia of Archaeal and Bacterial Type Strains, Phase II (KMG-II): from individual species to whole genera.</title>
        <authorList>
            <person name="Goeker M."/>
        </authorList>
    </citation>
    <scope>NUCLEOTIDE SEQUENCE [LARGE SCALE GENOMIC DNA]</scope>
    <source>
        <strain evidence="3 4">DSM 100214</strain>
    </source>
</reference>
<evidence type="ECO:0000313" key="4">
    <source>
        <dbReference type="Proteomes" id="UP000247973"/>
    </source>
</evidence>
<feature type="domain" description="VTT" evidence="2">
    <location>
        <begin position="30"/>
        <end position="142"/>
    </location>
</feature>